<proteinExistence type="inferred from homology"/>
<protein>
    <recommendedName>
        <fullName evidence="5">Nucleotidase</fullName>
    </recommendedName>
</protein>
<evidence type="ECO:0000256" key="1">
    <source>
        <dbReference type="ARBA" id="ARBA00009589"/>
    </source>
</evidence>
<gene>
    <name evidence="3" type="ORF">COU48_01255</name>
</gene>
<feature type="active site" description="Proton donor" evidence="2">
    <location>
        <position position="9"/>
    </location>
</feature>
<evidence type="ECO:0000313" key="3">
    <source>
        <dbReference type="EMBL" id="PIR68966.1"/>
    </source>
</evidence>
<evidence type="ECO:0008006" key="5">
    <source>
        <dbReference type="Google" id="ProtNLM"/>
    </source>
</evidence>
<reference evidence="4" key="1">
    <citation type="submission" date="2017-09" db="EMBL/GenBank/DDBJ databases">
        <title>Depth-based differentiation of microbial function through sediment-hosted aquifers and enrichment of novel symbionts in the deep terrestrial subsurface.</title>
        <authorList>
            <person name="Probst A.J."/>
            <person name="Ladd B."/>
            <person name="Jarett J.K."/>
            <person name="Geller-Mcgrath D.E."/>
            <person name="Sieber C.M.K."/>
            <person name="Emerson J.B."/>
            <person name="Anantharaman K."/>
            <person name="Thomas B.C."/>
            <person name="Malmstrom R."/>
            <person name="Stieglmeier M."/>
            <person name="Klingl A."/>
            <person name="Woyke T."/>
            <person name="Ryan C.M."/>
            <person name="Banfield J.F."/>
        </authorList>
    </citation>
    <scope>NUCLEOTIDE SEQUENCE [LARGE SCALE GENOMIC DNA]</scope>
</reference>
<dbReference type="GO" id="GO:0008253">
    <property type="term" value="F:5'-nucleotidase activity"/>
    <property type="evidence" value="ECO:0007669"/>
    <property type="project" value="InterPro"/>
</dbReference>
<dbReference type="PANTHER" id="PTHR35134:SF2">
    <property type="entry name" value="NUCLEOTIDASE YQFW-RELATED"/>
    <property type="match status" value="1"/>
</dbReference>
<feature type="active site" description="Nucleophile" evidence="2">
    <location>
        <position position="7"/>
    </location>
</feature>
<dbReference type="AlphaFoldDB" id="A0A2J0JI50"/>
<sequence>MKNIAVDIDDVLGDFVSNFVLFHNNKYGTKLKKENFFSYQYPMVLGVSEQETIYRIDSFYVSDYFKEIIPISGSIETISSLKKLGHNLFIVTGRKYSLVQETIEWVSKNFEGMFSDIYHTNSYHSEGEKIKKSKVCLDLNASIIIDDDLMHIKDCSLNGIKVLVYDNPWNREILPERAVRVFNWNEILKKLTI</sequence>
<dbReference type="PANTHER" id="PTHR35134">
    <property type="entry name" value="NUCLEOTIDASE YQFW-RELATED"/>
    <property type="match status" value="1"/>
</dbReference>
<dbReference type="EMBL" id="PFCP01000033">
    <property type="protein sequence ID" value="PIR68966.1"/>
    <property type="molecule type" value="Genomic_DNA"/>
</dbReference>
<organism evidence="3 4">
    <name type="scientific">Candidatus Nomurabacteria bacterium CG10_big_fil_rev_8_21_14_0_10_03_31_7</name>
    <dbReference type="NCBI Taxonomy" id="1974730"/>
    <lineage>
        <taxon>Bacteria</taxon>
        <taxon>Candidatus Nomuraibacteriota</taxon>
    </lineage>
</organism>
<accession>A0A2J0JI50</accession>
<dbReference type="InterPro" id="IPR036412">
    <property type="entry name" value="HAD-like_sf"/>
</dbReference>
<name>A0A2J0JI50_9BACT</name>
<dbReference type="InterPro" id="IPR023214">
    <property type="entry name" value="HAD_sf"/>
</dbReference>
<evidence type="ECO:0000313" key="4">
    <source>
        <dbReference type="Proteomes" id="UP000228613"/>
    </source>
</evidence>
<comment type="similarity">
    <text evidence="1">Belongs to the 5'(3')-deoxyribonucleotidase family.</text>
</comment>
<evidence type="ECO:0000256" key="2">
    <source>
        <dbReference type="PIRSR" id="PIRSR610708-1"/>
    </source>
</evidence>
<dbReference type="SUPFAM" id="SSF56784">
    <property type="entry name" value="HAD-like"/>
    <property type="match status" value="1"/>
</dbReference>
<dbReference type="GO" id="GO:0009264">
    <property type="term" value="P:deoxyribonucleotide catabolic process"/>
    <property type="evidence" value="ECO:0007669"/>
    <property type="project" value="InterPro"/>
</dbReference>
<dbReference type="InterPro" id="IPR052419">
    <property type="entry name" value="5_3-deoxyribonucleotidase-like"/>
</dbReference>
<dbReference type="InterPro" id="IPR010708">
    <property type="entry name" value="5'(3')-deoxyribonucleotidase"/>
</dbReference>
<dbReference type="Pfam" id="PF06941">
    <property type="entry name" value="NT5C"/>
    <property type="match status" value="1"/>
</dbReference>
<dbReference type="Proteomes" id="UP000228613">
    <property type="component" value="Unassembled WGS sequence"/>
</dbReference>
<dbReference type="Gene3D" id="3.40.50.1000">
    <property type="entry name" value="HAD superfamily/HAD-like"/>
    <property type="match status" value="1"/>
</dbReference>
<comment type="caution">
    <text evidence="3">The sequence shown here is derived from an EMBL/GenBank/DDBJ whole genome shotgun (WGS) entry which is preliminary data.</text>
</comment>